<dbReference type="EMBL" id="FZQP02006771">
    <property type="protein sequence ID" value="VVD03445.1"/>
    <property type="molecule type" value="Genomic_DNA"/>
</dbReference>
<keyword evidence="2" id="KW-0732">Signal</keyword>
<accession>A0A5E4QZ08</accession>
<gene>
    <name evidence="3" type="ORF">LSINAPIS_LOCUS13440</name>
</gene>
<evidence type="ECO:0000313" key="3">
    <source>
        <dbReference type="EMBL" id="VVD03445.1"/>
    </source>
</evidence>
<keyword evidence="1" id="KW-0472">Membrane</keyword>
<evidence type="ECO:0000313" key="4">
    <source>
        <dbReference type="Proteomes" id="UP000324832"/>
    </source>
</evidence>
<dbReference type="AlphaFoldDB" id="A0A5E4QZ08"/>
<dbReference type="Proteomes" id="UP000324832">
    <property type="component" value="Unassembled WGS sequence"/>
</dbReference>
<feature type="transmembrane region" description="Helical" evidence="1">
    <location>
        <begin position="176"/>
        <end position="198"/>
    </location>
</feature>
<reference evidence="3 4" key="1">
    <citation type="submission" date="2017-07" db="EMBL/GenBank/DDBJ databases">
        <authorList>
            <person name="Talla V."/>
            <person name="Backstrom N."/>
        </authorList>
    </citation>
    <scope>NUCLEOTIDE SEQUENCE [LARGE SCALE GENOMIC DNA]</scope>
</reference>
<feature type="chain" id="PRO_5022735200" evidence="2">
    <location>
        <begin position="22"/>
        <end position="223"/>
    </location>
</feature>
<evidence type="ECO:0000256" key="2">
    <source>
        <dbReference type="SAM" id="SignalP"/>
    </source>
</evidence>
<name>A0A5E4QZ08_9NEOP</name>
<keyword evidence="4" id="KW-1185">Reference proteome</keyword>
<proteinExistence type="predicted"/>
<feature type="signal peptide" evidence="2">
    <location>
        <begin position="1"/>
        <end position="21"/>
    </location>
</feature>
<protein>
    <submittedName>
        <fullName evidence="3">Uncharacterized protein</fullName>
    </submittedName>
</protein>
<evidence type="ECO:0000256" key="1">
    <source>
        <dbReference type="SAM" id="Phobius"/>
    </source>
</evidence>
<organism evidence="3 4">
    <name type="scientific">Leptidea sinapis</name>
    <dbReference type="NCBI Taxonomy" id="189913"/>
    <lineage>
        <taxon>Eukaryota</taxon>
        <taxon>Metazoa</taxon>
        <taxon>Ecdysozoa</taxon>
        <taxon>Arthropoda</taxon>
        <taxon>Hexapoda</taxon>
        <taxon>Insecta</taxon>
        <taxon>Pterygota</taxon>
        <taxon>Neoptera</taxon>
        <taxon>Endopterygota</taxon>
        <taxon>Lepidoptera</taxon>
        <taxon>Glossata</taxon>
        <taxon>Ditrysia</taxon>
        <taxon>Papilionoidea</taxon>
        <taxon>Pieridae</taxon>
        <taxon>Dismorphiinae</taxon>
        <taxon>Leptidea</taxon>
    </lineage>
</organism>
<keyword evidence="1" id="KW-1133">Transmembrane helix</keyword>
<keyword evidence="1" id="KW-0812">Transmembrane</keyword>
<sequence length="223" mass="24925">MLSYFLIINLFIVSLSRPAFSKTLDNLAGAVNSSSFNSLLRNTTKETKFTGVSEGGSIPVTLPKENHTMILNFDNELGKNKEKSVVARKGVKYDLKEDDTVKELTGLLHDTVISNKSDVAIIPPLNSSVVNNNVNVVKPHKPRVLSADVLENLGPDDDIDPIPKVQKLHQNSHPDLIMPIVITILVVPMFAVITYMAIKRGREAWQNRHYKRMDFLLDGMYND</sequence>